<dbReference type="PANTHER" id="PTHR18829:SF0">
    <property type="entry name" value="PROTEIN YAE1 HOMOLOG"/>
    <property type="match status" value="1"/>
</dbReference>
<keyword evidence="11" id="KW-1185">Reference proteome</keyword>
<evidence type="ECO:0000256" key="4">
    <source>
        <dbReference type="ARBA" id="ARBA00017286"/>
    </source>
</evidence>
<feature type="compositionally biased region" description="Polar residues" evidence="8">
    <location>
        <begin position="1"/>
        <end position="14"/>
    </location>
</feature>
<comment type="caution">
    <text evidence="10">The sequence shown here is derived from an EMBL/GenBank/DDBJ whole genome shotgun (WGS) entry which is preliminary data.</text>
</comment>
<evidence type="ECO:0000256" key="8">
    <source>
        <dbReference type="SAM" id="MobiDB-lite"/>
    </source>
</evidence>
<evidence type="ECO:0000256" key="6">
    <source>
        <dbReference type="ARBA" id="ARBA00022490"/>
    </source>
</evidence>
<evidence type="ECO:0000256" key="3">
    <source>
        <dbReference type="ARBA" id="ARBA00007096"/>
    </source>
</evidence>
<dbReference type="InterPro" id="IPR038881">
    <property type="entry name" value="Yae1-like"/>
</dbReference>
<evidence type="ECO:0000256" key="1">
    <source>
        <dbReference type="ARBA" id="ARBA00004123"/>
    </source>
</evidence>
<evidence type="ECO:0000256" key="5">
    <source>
        <dbReference type="ARBA" id="ARBA00018400"/>
    </source>
</evidence>
<proteinExistence type="inferred from homology"/>
<dbReference type="AlphaFoldDB" id="A0A9W6WE97"/>
<feature type="domain" description="Essential protein Yae1 N-terminal" evidence="9">
    <location>
        <begin position="83"/>
        <end position="116"/>
    </location>
</feature>
<sequence>MSSQGVLNSTNPDTTAESNSNPDNNNLTNTTTESALDDVWASSDDESNFIPKVKESYGEDDGDENTPDHVDIIALRRKHGKQGYLDGLSQAKEESLQEGFDSGYPKGATLGFLSGTLLMDLKSLLNENKISSSDFETAKSELDITNILQQKYFNDDLNLIEKRHPVLVKWENYINNI</sequence>
<evidence type="ECO:0000259" key="9">
    <source>
        <dbReference type="Pfam" id="PF09811"/>
    </source>
</evidence>
<dbReference type="GO" id="GO:0005634">
    <property type="term" value="C:nucleus"/>
    <property type="evidence" value="ECO:0007669"/>
    <property type="project" value="UniProtKB-SubCell"/>
</dbReference>
<gene>
    <name evidence="10" type="ORF">Cboi02_000121100</name>
</gene>
<feature type="region of interest" description="Disordered" evidence="8">
    <location>
        <begin position="1"/>
        <end position="67"/>
    </location>
</feature>
<reference evidence="10" key="1">
    <citation type="submission" date="2023-04" db="EMBL/GenBank/DDBJ databases">
        <title>Candida boidinii NBRC 10035.</title>
        <authorList>
            <person name="Ichikawa N."/>
            <person name="Sato H."/>
            <person name="Tonouchi N."/>
        </authorList>
    </citation>
    <scope>NUCLEOTIDE SEQUENCE</scope>
    <source>
        <strain evidence="10">NBRC 10035</strain>
    </source>
</reference>
<comment type="subcellular location">
    <subcellularLocation>
        <location evidence="2">Cytoplasm</location>
    </subcellularLocation>
    <subcellularLocation>
        <location evidence="1">Nucleus</location>
    </subcellularLocation>
</comment>
<evidence type="ECO:0000313" key="10">
    <source>
        <dbReference type="EMBL" id="GME67856.1"/>
    </source>
</evidence>
<dbReference type="EMBL" id="BSXN01000268">
    <property type="protein sequence ID" value="GME67856.1"/>
    <property type="molecule type" value="Genomic_DNA"/>
</dbReference>
<comment type="similarity">
    <text evidence="3">Belongs to the YAE1 family.</text>
</comment>
<accession>A0A9W6WE97</accession>
<feature type="compositionally biased region" description="Low complexity" evidence="8">
    <location>
        <begin position="15"/>
        <end position="34"/>
    </location>
</feature>
<keyword evidence="7" id="KW-0539">Nucleus</keyword>
<dbReference type="InterPro" id="IPR019191">
    <property type="entry name" value="Essential_protein_Yae1_N"/>
</dbReference>
<protein>
    <recommendedName>
        <fullName evidence="5">Protein YAE1</fullName>
    </recommendedName>
    <alternativeName>
        <fullName evidence="4">Protein yae1</fullName>
    </alternativeName>
</protein>
<organism evidence="10 11">
    <name type="scientific">Candida boidinii</name>
    <name type="common">Yeast</name>
    <dbReference type="NCBI Taxonomy" id="5477"/>
    <lineage>
        <taxon>Eukaryota</taxon>
        <taxon>Fungi</taxon>
        <taxon>Dikarya</taxon>
        <taxon>Ascomycota</taxon>
        <taxon>Saccharomycotina</taxon>
        <taxon>Pichiomycetes</taxon>
        <taxon>Pichiales</taxon>
        <taxon>Pichiaceae</taxon>
        <taxon>Ogataea</taxon>
        <taxon>Ogataea/Candida clade</taxon>
    </lineage>
</organism>
<evidence type="ECO:0000256" key="7">
    <source>
        <dbReference type="ARBA" id="ARBA00023242"/>
    </source>
</evidence>
<dbReference type="Pfam" id="PF09811">
    <property type="entry name" value="Yae1_N"/>
    <property type="match status" value="1"/>
</dbReference>
<dbReference type="PANTHER" id="PTHR18829">
    <property type="entry name" value="PROTEIN YAE1 HOMOLOG"/>
    <property type="match status" value="1"/>
</dbReference>
<name>A0A9W6WE97_CANBO</name>
<evidence type="ECO:0000256" key="2">
    <source>
        <dbReference type="ARBA" id="ARBA00004496"/>
    </source>
</evidence>
<dbReference type="GO" id="GO:0005737">
    <property type="term" value="C:cytoplasm"/>
    <property type="evidence" value="ECO:0007669"/>
    <property type="project" value="UniProtKB-SubCell"/>
</dbReference>
<evidence type="ECO:0000313" key="11">
    <source>
        <dbReference type="Proteomes" id="UP001165120"/>
    </source>
</evidence>
<keyword evidence="6" id="KW-0963">Cytoplasm</keyword>
<dbReference type="Proteomes" id="UP001165120">
    <property type="component" value="Unassembled WGS sequence"/>
</dbReference>